<gene>
    <name evidence="2" type="ORF">NSCI0253_LOCUS11928</name>
</gene>
<sequence>MAGAWEEPVKPNTTDAPGVALPVVSTSFVGDAVADGLSGEDDGWRGAWFDVEMQENMMARGEWSDSMCDCVEDPILGCLSCCCPCIAVYMTLQKLGRVSTPIGLVSKNNYMFCFFILFCVTFVTGAHELSINAGWMETKVQVRPAHVLIGILSWLLLFITLRGIRDKVRVNESDILSALKSTNYFPLCFSCCFISQVARHVKRFQGFWPQGHGTAAREPHVRVAVAHPVGR</sequence>
<keyword evidence="1" id="KW-0812">Transmembrane</keyword>
<keyword evidence="1" id="KW-1133">Transmembrane helix</keyword>
<evidence type="ECO:0000313" key="2">
    <source>
        <dbReference type="EMBL" id="CAD8837580.1"/>
    </source>
</evidence>
<feature type="transmembrane region" description="Helical" evidence="1">
    <location>
        <begin position="145"/>
        <end position="164"/>
    </location>
</feature>
<dbReference type="EMBL" id="HBFQ01017159">
    <property type="protein sequence ID" value="CAD8837580.1"/>
    <property type="molecule type" value="Transcribed_RNA"/>
</dbReference>
<name>A0A7S0ZZX5_NOCSC</name>
<organism evidence="2">
    <name type="scientific">Noctiluca scintillans</name>
    <name type="common">Sea sparkle</name>
    <name type="synonym">Red tide dinoflagellate</name>
    <dbReference type="NCBI Taxonomy" id="2966"/>
    <lineage>
        <taxon>Eukaryota</taxon>
        <taxon>Sar</taxon>
        <taxon>Alveolata</taxon>
        <taxon>Dinophyceae</taxon>
        <taxon>Noctilucales</taxon>
        <taxon>Noctilucaceae</taxon>
        <taxon>Noctiluca</taxon>
    </lineage>
</organism>
<accession>A0A7S0ZZX5</accession>
<keyword evidence="1" id="KW-0472">Membrane</keyword>
<proteinExistence type="predicted"/>
<feature type="transmembrane region" description="Helical" evidence="1">
    <location>
        <begin position="112"/>
        <end position="133"/>
    </location>
</feature>
<reference evidence="2" key="1">
    <citation type="submission" date="2021-01" db="EMBL/GenBank/DDBJ databases">
        <authorList>
            <person name="Corre E."/>
            <person name="Pelletier E."/>
            <person name="Niang G."/>
            <person name="Scheremetjew M."/>
            <person name="Finn R."/>
            <person name="Kale V."/>
            <person name="Holt S."/>
            <person name="Cochrane G."/>
            <person name="Meng A."/>
            <person name="Brown T."/>
            <person name="Cohen L."/>
        </authorList>
    </citation>
    <scope>NUCLEOTIDE SEQUENCE</scope>
</reference>
<dbReference type="AlphaFoldDB" id="A0A7S0ZZX5"/>
<evidence type="ECO:0000256" key="1">
    <source>
        <dbReference type="SAM" id="Phobius"/>
    </source>
</evidence>
<protein>
    <submittedName>
        <fullName evidence="2">Uncharacterized protein</fullName>
    </submittedName>
</protein>